<evidence type="ECO:0000256" key="1">
    <source>
        <dbReference type="ARBA" id="ARBA00023229"/>
    </source>
</evidence>
<dbReference type="Pfam" id="PF22691">
    <property type="entry name" value="Thiolase_C_1"/>
    <property type="match status" value="1"/>
</dbReference>
<dbReference type="Proteomes" id="UP000240880">
    <property type="component" value="Unassembled WGS sequence"/>
</dbReference>
<organism evidence="4 5">
    <name type="scientific">Candidatus Marsarchaeota G1 archaeon OSP_D</name>
    <dbReference type="NCBI Taxonomy" id="1978155"/>
    <lineage>
        <taxon>Archaea</taxon>
        <taxon>Candidatus Marsarchaeota</taxon>
        <taxon>Candidatus Marsarchaeota group 1</taxon>
    </lineage>
</organism>
<dbReference type="PANTHER" id="PTHR42870">
    <property type="entry name" value="ACETYL-COA C-ACETYLTRANSFERASE"/>
    <property type="match status" value="1"/>
</dbReference>
<evidence type="ECO:0000259" key="2">
    <source>
        <dbReference type="Pfam" id="PF00108"/>
    </source>
</evidence>
<reference evidence="4 5" key="1">
    <citation type="submission" date="2017-04" db="EMBL/GenBank/DDBJ databases">
        <title>Novel microbial lineages endemic to geothermal iron-oxide mats fill important gaps in the evolutionary history of Archaea.</title>
        <authorList>
            <person name="Jay Z.J."/>
            <person name="Beam J.P."/>
            <person name="Dlakic M."/>
            <person name="Rusch D.B."/>
            <person name="Kozubal M.A."/>
            <person name="Inskeep W.P."/>
        </authorList>
    </citation>
    <scope>NUCLEOTIDE SEQUENCE [LARGE SCALE GENOMIC DNA]</scope>
    <source>
        <strain evidence="4">OSP_D</strain>
    </source>
</reference>
<dbReference type="InterPro" id="IPR020616">
    <property type="entry name" value="Thiolase_N"/>
</dbReference>
<dbReference type="SUPFAM" id="SSF53901">
    <property type="entry name" value="Thiolase-like"/>
    <property type="match status" value="2"/>
</dbReference>
<dbReference type="InterPro" id="IPR002155">
    <property type="entry name" value="Thiolase"/>
</dbReference>
<evidence type="ECO:0000259" key="3">
    <source>
        <dbReference type="Pfam" id="PF22691"/>
    </source>
</evidence>
<name>A0A2R6ABU6_9ARCH</name>
<proteinExistence type="predicted"/>
<comment type="caution">
    <text evidence="4">The sequence shown here is derived from an EMBL/GenBank/DDBJ whole genome shotgun (WGS) entry which is preliminary data.</text>
</comment>
<accession>A0A2R6ABU6</accession>
<feature type="domain" description="Thiolase C-terminal" evidence="3">
    <location>
        <begin position="242"/>
        <end position="386"/>
    </location>
</feature>
<dbReference type="GO" id="GO:0016747">
    <property type="term" value="F:acyltransferase activity, transferring groups other than amino-acyl groups"/>
    <property type="evidence" value="ECO:0007669"/>
    <property type="project" value="InterPro"/>
</dbReference>
<dbReference type="NCBIfam" id="NF004720">
    <property type="entry name" value="PRK06064.1"/>
    <property type="match status" value="1"/>
</dbReference>
<dbReference type="AlphaFoldDB" id="A0A2R6ABU6"/>
<dbReference type="CDD" id="cd00829">
    <property type="entry name" value="SCP-x_thiolase"/>
    <property type="match status" value="1"/>
</dbReference>
<keyword evidence="1" id="KW-0414">Isoprene biosynthesis</keyword>
<dbReference type="InterPro" id="IPR016039">
    <property type="entry name" value="Thiolase-like"/>
</dbReference>
<evidence type="ECO:0000313" key="4">
    <source>
        <dbReference type="EMBL" id="PSN83783.1"/>
    </source>
</evidence>
<dbReference type="InterPro" id="IPR055140">
    <property type="entry name" value="Thiolase_C_2"/>
</dbReference>
<keyword evidence="4" id="KW-0808">Transferase</keyword>
<dbReference type="Pfam" id="PF00108">
    <property type="entry name" value="Thiolase_N"/>
    <property type="match status" value="1"/>
</dbReference>
<dbReference type="Gene3D" id="3.40.47.10">
    <property type="match status" value="1"/>
</dbReference>
<evidence type="ECO:0000313" key="5">
    <source>
        <dbReference type="Proteomes" id="UP000240880"/>
    </source>
</evidence>
<feature type="domain" description="Thiolase N-terminal" evidence="2">
    <location>
        <begin position="5"/>
        <end position="224"/>
    </location>
</feature>
<dbReference type="PIRSF" id="PIRSF000429">
    <property type="entry name" value="Ac-CoA_Ac_transf"/>
    <property type="match status" value="1"/>
</dbReference>
<dbReference type="EMBL" id="NEXC01000015">
    <property type="protein sequence ID" value="PSN83783.1"/>
    <property type="molecule type" value="Genomic_DNA"/>
</dbReference>
<sequence length="386" mass="40759">MVQKVAIVGVGHTKFGHHDDLSIRELAAEAGFAALEDAGIANTEVQMLSVGVASGSMSGQLSPAASVADALGIAGVPYYRSEAACATGSAALRTAYAHIASGFVDIALVVGVEVMTHTPTKVSTDYLAQMGDMEWEYVHGITFPGYFALMASSHMKLYGTSEEDLALVSVKNHKYAFYNPYAQFQKRISVSDVLSSKPVAPPLKLLDCSPLTDGAAAVVLASEELAKKLTDTPVWIRGMGVASLNNLIAERRDLASIPSVRLAAKIAYSQSGFTPADIQIAELHDCFTIAEIIEYEELGFAERGKGAQLVREGQTELGGKIPVNLSGGLKAKGHPLGATGVSMAVEITKQLRGEAERGRSVSGAQVGLTQNMGLTGQYSFVTIYSR</sequence>
<dbReference type="PANTHER" id="PTHR42870:SF6">
    <property type="entry name" value="ACETYL-COA C-ACYLTRANSFERASE"/>
    <property type="match status" value="1"/>
</dbReference>
<dbReference type="GO" id="GO:0008299">
    <property type="term" value="P:isoprenoid biosynthetic process"/>
    <property type="evidence" value="ECO:0007669"/>
    <property type="project" value="UniProtKB-KW"/>
</dbReference>
<gene>
    <name evidence="4" type="ORF">B9Q01_03570</name>
</gene>
<protein>
    <submittedName>
        <fullName evidence="4">Acetyl-CoA acetyltransferase</fullName>
    </submittedName>
</protein>